<dbReference type="EMBL" id="BAABCX010000001">
    <property type="protein sequence ID" value="GAA3526319.1"/>
    <property type="molecule type" value="Genomic_DNA"/>
</dbReference>
<name>A0ABP6V3X0_9GAMM</name>
<gene>
    <name evidence="1" type="ORF">GCM10022394_01790</name>
</gene>
<evidence type="ECO:0000313" key="2">
    <source>
        <dbReference type="Proteomes" id="UP001500795"/>
    </source>
</evidence>
<proteinExistence type="predicted"/>
<organism evidence="1 2">
    <name type="scientific">Zobellella aerophila</name>
    <dbReference type="NCBI Taxonomy" id="870480"/>
    <lineage>
        <taxon>Bacteria</taxon>
        <taxon>Pseudomonadati</taxon>
        <taxon>Pseudomonadota</taxon>
        <taxon>Gammaproteobacteria</taxon>
        <taxon>Aeromonadales</taxon>
        <taxon>Aeromonadaceae</taxon>
        <taxon>Zobellella</taxon>
    </lineage>
</organism>
<reference evidence="2" key="1">
    <citation type="journal article" date="2019" name="Int. J. Syst. Evol. Microbiol.">
        <title>The Global Catalogue of Microorganisms (GCM) 10K type strain sequencing project: providing services to taxonomists for standard genome sequencing and annotation.</title>
        <authorList>
            <consortium name="The Broad Institute Genomics Platform"/>
            <consortium name="The Broad Institute Genome Sequencing Center for Infectious Disease"/>
            <person name="Wu L."/>
            <person name="Ma J."/>
        </authorList>
    </citation>
    <scope>NUCLEOTIDE SEQUENCE [LARGE SCALE GENOMIC DNA]</scope>
    <source>
        <strain evidence="2">JCM 17110</strain>
    </source>
</reference>
<dbReference type="Proteomes" id="UP001500795">
    <property type="component" value="Unassembled WGS sequence"/>
</dbReference>
<keyword evidence="2" id="KW-1185">Reference proteome</keyword>
<comment type="caution">
    <text evidence="1">The sequence shown here is derived from an EMBL/GenBank/DDBJ whole genome shotgun (WGS) entry which is preliminary data.</text>
</comment>
<sequence>MQAEIAVVLITDGEDITEGTIDWGRHEIPPVSWALDLQTNHRLVASPEINYLGIDTRTRKAIG</sequence>
<accession>A0ABP6V3X0</accession>
<evidence type="ECO:0000313" key="1">
    <source>
        <dbReference type="EMBL" id="GAA3526319.1"/>
    </source>
</evidence>
<protein>
    <submittedName>
        <fullName evidence="1">Uncharacterized protein</fullName>
    </submittedName>
</protein>